<evidence type="ECO:0000313" key="3">
    <source>
        <dbReference type="EMBL" id="WOK99872.1"/>
    </source>
</evidence>
<evidence type="ECO:0000256" key="2">
    <source>
        <dbReference type="SAM" id="Phobius"/>
    </source>
</evidence>
<proteinExistence type="predicted"/>
<feature type="transmembrane region" description="Helical" evidence="2">
    <location>
        <begin position="447"/>
        <end position="472"/>
    </location>
</feature>
<keyword evidence="2" id="KW-0812">Transmembrane</keyword>
<evidence type="ECO:0000313" key="4">
    <source>
        <dbReference type="Proteomes" id="UP001327560"/>
    </source>
</evidence>
<evidence type="ECO:0000256" key="1">
    <source>
        <dbReference type="SAM" id="MobiDB-lite"/>
    </source>
</evidence>
<dbReference type="Proteomes" id="UP001327560">
    <property type="component" value="Chromosome 3"/>
</dbReference>
<sequence>MAAAEARAAWQRTVNRCLVQEDAKRAPKLACCPSSTPQNDPNNGIAPSTQDYPVLNFMPLNRNAMKNILSPETKWWLQLQPNFGYQKDFICEQTSSFEIEVDEKDTETTAPKTKLDEESLPVDSIDMVLKKEESFLESHCVVSTAFMKCGSETMVKDINITNSSLQHSVKQKIDMVDSLIKEEQLLDFKSVDRIITKKPEKYCFNLATPWSGTNKSEPWWRIADQDELSLLVAQKSMEHIENCDLPKPTQIVNVATGPLSSPQNLDTHGTFKSSFGRKPTAGICNVHECLNNTYYTSSGGSNDKNFSSGRAGFVLHDSEKLQSFSRVPKNEQPETNQRSKNDPTRVQLLEALCHSQTRARKAEMAAQKAYDEKEHIIKLLFREASHLFAYKQWLQMLQLERLCLQLKIKNDHSIPVLPWMPLEEKLFSKDKVASKGRKRHKCKICKYTFLFALGLGLVGAGLLFGWTIGWLFPS</sequence>
<gene>
    <name evidence="3" type="ORF">Cni_G08584</name>
</gene>
<accession>A0AAQ3K348</accession>
<dbReference type="PANTHER" id="PTHR33868:SF2">
    <property type="entry name" value="EXPRESSED PROTEIN"/>
    <property type="match status" value="1"/>
</dbReference>
<dbReference type="PANTHER" id="PTHR33868">
    <property type="entry name" value="EXPRESSED PROTEIN"/>
    <property type="match status" value="1"/>
</dbReference>
<keyword evidence="2" id="KW-0472">Membrane</keyword>
<keyword evidence="4" id="KW-1185">Reference proteome</keyword>
<dbReference type="AlphaFoldDB" id="A0AAQ3K348"/>
<feature type="compositionally biased region" description="Basic and acidic residues" evidence="1">
    <location>
        <begin position="328"/>
        <end position="343"/>
    </location>
</feature>
<organism evidence="3 4">
    <name type="scientific">Canna indica</name>
    <name type="common">Indian-shot</name>
    <dbReference type="NCBI Taxonomy" id="4628"/>
    <lineage>
        <taxon>Eukaryota</taxon>
        <taxon>Viridiplantae</taxon>
        <taxon>Streptophyta</taxon>
        <taxon>Embryophyta</taxon>
        <taxon>Tracheophyta</taxon>
        <taxon>Spermatophyta</taxon>
        <taxon>Magnoliopsida</taxon>
        <taxon>Liliopsida</taxon>
        <taxon>Zingiberales</taxon>
        <taxon>Cannaceae</taxon>
        <taxon>Canna</taxon>
    </lineage>
</organism>
<protein>
    <submittedName>
        <fullName evidence="3">Uncharacterized protein</fullName>
    </submittedName>
</protein>
<feature type="region of interest" description="Disordered" evidence="1">
    <location>
        <begin position="324"/>
        <end position="343"/>
    </location>
</feature>
<dbReference type="EMBL" id="CP136892">
    <property type="protein sequence ID" value="WOK99872.1"/>
    <property type="molecule type" value="Genomic_DNA"/>
</dbReference>
<name>A0AAQ3K348_9LILI</name>
<keyword evidence="2" id="KW-1133">Transmembrane helix</keyword>
<reference evidence="3 4" key="1">
    <citation type="submission" date="2023-10" db="EMBL/GenBank/DDBJ databases">
        <title>Chromosome-scale genome assembly provides insights into flower coloration mechanisms of Canna indica.</title>
        <authorList>
            <person name="Li C."/>
        </authorList>
    </citation>
    <scope>NUCLEOTIDE SEQUENCE [LARGE SCALE GENOMIC DNA]</scope>
    <source>
        <tissue evidence="3">Flower</tissue>
    </source>
</reference>